<sequence length="107" mass="11286">MHRVDEYMPDPFDLTRRDSGEKQAGILTSGVGDRPSVRETGSVTVAGGSVDVADGSVAVAGGSVAGREDPRSNLVAAVIVSLLRLSLEFEAIETTACTWERSTSFSR</sequence>
<proteinExistence type="predicted"/>
<evidence type="ECO:0000256" key="1">
    <source>
        <dbReference type="SAM" id="MobiDB-lite"/>
    </source>
</evidence>
<reference evidence="2" key="1">
    <citation type="submission" date="2022-07" db="EMBL/GenBank/DDBJ databases">
        <authorList>
            <person name="Macas J."/>
            <person name="Novak P."/>
            <person name="Neumann P."/>
        </authorList>
    </citation>
    <scope>NUCLEOTIDE SEQUENCE</scope>
</reference>
<name>A0AAV0CN70_9ASTE</name>
<feature type="region of interest" description="Disordered" evidence="1">
    <location>
        <begin position="1"/>
        <end position="41"/>
    </location>
</feature>
<dbReference type="Proteomes" id="UP001152523">
    <property type="component" value="Unassembled WGS sequence"/>
</dbReference>
<keyword evidence="3" id="KW-1185">Reference proteome</keyword>
<evidence type="ECO:0000313" key="2">
    <source>
        <dbReference type="EMBL" id="CAH9079291.1"/>
    </source>
</evidence>
<gene>
    <name evidence="2" type="ORF">CEPIT_LOCUS6821</name>
</gene>
<dbReference type="AlphaFoldDB" id="A0AAV0CN70"/>
<organism evidence="2 3">
    <name type="scientific">Cuscuta epithymum</name>
    <dbReference type="NCBI Taxonomy" id="186058"/>
    <lineage>
        <taxon>Eukaryota</taxon>
        <taxon>Viridiplantae</taxon>
        <taxon>Streptophyta</taxon>
        <taxon>Embryophyta</taxon>
        <taxon>Tracheophyta</taxon>
        <taxon>Spermatophyta</taxon>
        <taxon>Magnoliopsida</taxon>
        <taxon>eudicotyledons</taxon>
        <taxon>Gunneridae</taxon>
        <taxon>Pentapetalae</taxon>
        <taxon>asterids</taxon>
        <taxon>lamiids</taxon>
        <taxon>Solanales</taxon>
        <taxon>Convolvulaceae</taxon>
        <taxon>Cuscuteae</taxon>
        <taxon>Cuscuta</taxon>
        <taxon>Cuscuta subgen. Cuscuta</taxon>
    </lineage>
</organism>
<dbReference type="EMBL" id="CAMAPF010000033">
    <property type="protein sequence ID" value="CAH9079291.1"/>
    <property type="molecule type" value="Genomic_DNA"/>
</dbReference>
<accession>A0AAV0CN70</accession>
<evidence type="ECO:0000313" key="3">
    <source>
        <dbReference type="Proteomes" id="UP001152523"/>
    </source>
</evidence>
<comment type="caution">
    <text evidence="2">The sequence shown here is derived from an EMBL/GenBank/DDBJ whole genome shotgun (WGS) entry which is preliminary data.</text>
</comment>
<protein>
    <submittedName>
        <fullName evidence="2">Uncharacterized protein</fullName>
    </submittedName>
</protein>